<gene>
    <name evidence="2" type="ORF">GCM10017579_32770</name>
</gene>
<reference evidence="2" key="2">
    <citation type="submission" date="2023-01" db="EMBL/GenBank/DDBJ databases">
        <authorList>
            <person name="Sun Q."/>
            <person name="Evtushenko L."/>
        </authorList>
    </citation>
    <scope>NUCLEOTIDE SEQUENCE</scope>
    <source>
        <strain evidence="2">VKM Ac-1246</strain>
    </source>
</reference>
<accession>A0ABQ5T231</accession>
<reference evidence="2" key="1">
    <citation type="journal article" date="2014" name="Int. J. Syst. Evol. Microbiol.">
        <title>Complete genome of a new Firmicutes species belonging to the dominant human colonic microbiota ('Ruminococcus bicirculans') reveals two chromosomes and a selective capacity to utilize plant glucans.</title>
        <authorList>
            <consortium name="NISC Comparative Sequencing Program"/>
            <person name="Wegmann U."/>
            <person name="Louis P."/>
            <person name="Goesmann A."/>
            <person name="Henrissat B."/>
            <person name="Duncan S.H."/>
            <person name="Flint H.J."/>
        </authorList>
    </citation>
    <scope>NUCLEOTIDE SEQUENCE</scope>
    <source>
        <strain evidence="2">VKM Ac-1246</strain>
    </source>
</reference>
<dbReference type="RefSeq" id="WP_189116412.1">
    <property type="nucleotide sequence ID" value="NZ_BMRK01000001.1"/>
</dbReference>
<proteinExistence type="predicted"/>
<evidence type="ECO:0008006" key="4">
    <source>
        <dbReference type="Google" id="ProtNLM"/>
    </source>
</evidence>
<keyword evidence="3" id="KW-1185">Reference proteome</keyword>
<sequence length="124" mass="13580">MGQTEKRQNGVGCLTMLLLAPVPFLLVGLVVAYVWFVVIPGNRDLTDHTGHAAGFVVEATKTGASKQLVTYSYEVAGRTYEDTLGVYEHTDVGDELEICYVPGDPRKHHVVDFSDLACGRDNPR</sequence>
<evidence type="ECO:0000313" key="2">
    <source>
        <dbReference type="EMBL" id="GLJ69241.1"/>
    </source>
</evidence>
<feature type="transmembrane region" description="Helical" evidence="1">
    <location>
        <begin position="12"/>
        <end position="36"/>
    </location>
</feature>
<keyword evidence="1" id="KW-0812">Transmembrane</keyword>
<evidence type="ECO:0000256" key="1">
    <source>
        <dbReference type="SAM" id="Phobius"/>
    </source>
</evidence>
<name>A0ABQ5T231_9ACTN</name>
<keyword evidence="1" id="KW-0472">Membrane</keyword>
<dbReference type="EMBL" id="BSEL01000007">
    <property type="protein sequence ID" value="GLJ69241.1"/>
    <property type="molecule type" value="Genomic_DNA"/>
</dbReference>
<protein>
    <recommendedName>
        <fullName evidence="4">DUF3592 domain-containing protein</fullName>
    </recommendedName>
</protein>
<dbReference type="Proteomes" id="UP001142292">
    <property type="component" value="Unassembled WGS sequence"/>
</dbReference>
<comment type="caution">
    <text evidence="2">The sequence shown here is derived from an EMBL/GenBank/DDBJ whole genome shotgun (WGS) entry which is preliminary data.</text>
</comment>
<evidence type="ECO:0000313" key="3">
    <source>
        <dbReference type="Proteomes" id="UP001142292"/>
    </source>
</evidence>
<keyword evidence="1" id="KW-1133">Transmembrane helix</keyword>
<organism evidence="2 3">
    <name type="scientific">Nocardioides luteus</name>
    <dbReference type="NCBI Taxonomy" id="1844"/>
    <lineage>
        <taxon>Bacteria</taxon>
        <taxon>Bacillati</taxon>
        <taxon>Actinomycetota</taxon>
        <taxon>Actinomycetes</taxon>
        <taxon>Propionibacteriales</taxon>
        <taxon>Nocardioidaceae</taxon>
        <taxon>Nocardioides</taxon>
    </lineage>
</organism>